<protein>
    <submittedName>
        <fullName evidence="2">Protoporphyrinogen oxidase</fullName>
    </submittedName>
</protein>
<dbReference type="RefSeq" id="WP_078717907.1">
    <property type="nucleotide sequence ID" value="NZ_FUYC01000014.1"/>
</dbReference>
<reference evidence="2 3" key="1">
    <citation type="submission" date="2017-02" db="EMBL/GenBank/DDBJ databases">
        <authorList>
            <person name="Peterson S.W."/>
        </authorList>
    </citation>
    <scope>NUCLEOTIDE SEQUENCE [LARGE SCALE GENOMIC DNA]</scope>
    <source>
        <strain evidence="2 3">DSM 16080</strain>
    </source>
</reference>
<dbReference type="EMBL" id="FUYC01000014">
    <property type="protein sequence ID" value="SKA91599.1"/>
    <property type="molecule type" value="Genomic_DNA"/>
</dbReference>
<dbReference type="GO" id="GO:0050660">
    <property type="term" value="F:flavin adenine dinucleotide binding"/>
    <property type="evidence" value="ECO:0007669"/>
    <property type="project" value="TreeGrafter"/>
</dbReference>
<dbReference type="InterPro" id="IPR036188">
    <property type="entry name" value="FAD/NAD-bd_sf"/>
</dbReference>
<dbReference type="GO" id="GO:0005829">
    <property type="term" value="C:cytosol"/>
    <property type="evidence" value="ECO:0007669"/>
    <property type="project" value="TreeGrafter"/>
</dbReference>
<dbReference type="Pfam" id="PF01593">
    <property type="entry name" value="Amino_oxidase"/>
    <property type="match status" value="1"/>
</dbReference>
<dbReference type="PRINTS" id="PR00419">
    <property type="entry name" value="ADXRDTASE"/>
</dbReference>
<dbReference type="PANTHER" id="PTHR21197">
    <property type="entry name" value="UDP-GALACTOPYRANOSE MUTASE"/>
    <property type="match status" value="1"/>
</dbReference>
<dbReference type="GO" id="GO:0008767">
    <property type="term" value="F:UDP-galactopyranose mutase activity"/>
    <property type="evidence" value="ECO:0007669"/>
    <property type="project" value="TreeGrafter"/>
</dbReference>
<evidence type="ECO:0000313" key="2">
    <source>
        <dbReference type="EMBL" id="SKA91599.1"/>
    </source>
</evidence>
<accession>A0A1T4XPW1</accession>
<dbReference type="SUPFAM" id="SSF51971">
    <property type="entry name" value="Nucleotide-binding domain"/>
    <property type="match status" value="1"/>
</dbReference>
<gene>
    <name evidence="2" type="ORF">SAMN02745704_02361</name>
</gene>
<name>A0A1T4XPW1_9BACT</name>
<dbReference type="PANTHER" id="PTHR21197:SF0">
    <property type="entry name" value="UDP-GALACTOPYRANOSE MUTASE"/>
    <property type="match status" value="1"/>
</dbReference>
<dbReference type="Pfam" id="PF13450">
    <property type="entry name" value="NAD_binding_8"/>
    <property type="match status" value="1"/>
</dbReference>
<dbReference type="Gene3D" id="3.50.50.60">
    <property type="entry name" value="FAD/NAD(P)-binding domain"/>
    <property type="match status" value="1"/>
</dbReference>
<evidence type="ECO:0000259" key="1">
    <source>
        <dbReference type="Pfam" id="PF01593"/>
    </source>
</evidence>
<feature type="domain" description="Amine oxidase" evidence="1">
    <location>
        <begin position="190"/>
        <end position="450"/>
    </location>
</feature>
<proteinExistence type="predicted"/>
<dbReference type="OrthoDB" id="9769600at2"/>
<dbReference type="STRING" id="1121449.SAMN02745704_02361"/>
<sequence length="462" mass="52819">MHVKYLIIGAGPTGLGAAHRLRELGEQSFAVLEREGHPGGLAASFRDTQGFTWDFGGHVLFSHYDYFDRLTDELLDGEYYEHERESWVRVAGTWVPYPFQNNIRHLPPALRWKCVQGLLPGNRPEPGPGVRPADFGQWIDTVFGPGIAEVFMRPYNYKVWATPPERMGYSWIGERVSLVALEKVLENILLEQDDVAWGPNNTFRFPKKGGTGAIFQALARRVEKHVQYGQAVTRVFAREHRAVTDQGLELEYDVLLNTGPLDLLVRRWLDRPDADMVEAAAQLAHNSVHVTGLGVDGLGTDPRHMGEDTRCWMYFPDTQIPFYRMTNFHHYSPQNTAHPGSQRALMCETATSEHKKEDLDSLSERVVRGLQRADLLDRGEKKRIVSRFEISREYGYPVPTLERDNALETIQPRLESLDIYSRGRFGGWKYEVGNMDHSVMQGVEWAQRMLEERKETTYTLSS</sequence>
<evidence type="ECO:0000313" key="3">
    <source>
        <dbReference type="Proteomes" id="UP000190027"/>
    </source>
</evidence>
<dbReference type="Proteomes" id="UP000190027">
    <property type="component" value="Unassembled WGS sequence"/>
</dbReference>
<dbReference type="AlphaFoldDB" id="A0A1T4XPW1"/>
<organism evidence="2 3">
    <name type="scientific">Paucidesulfovibrio gracilis DSM 16080</name>
    <dbReference type="NCBI Taxonomy" id="1121449"/>
    <lineage>
        <taxon>Bacteria</taxon>
        <taxon>Pseudomonadati</taxon>
        <taxon>Thermodesulfobacteriota</taxon>
        <taxon>Desulfovibrionia</taxon>
        <taxon>Desulfovibrionales</taxon>
        <taxon>Desulfovibrionaceae</taxon>
        <taxon>Paucidesulfovibrio</taxon>
    </lineage>
</organism>
<dbReference type="GO" id="GO:0016491">
    <property type="term" value="F:oxidoreductase activity"/>
    <property type="evidence" value="ECO:0007669"/>
    <property type="project" value="InterPro"/>
</dbReference>
<keyword evidence="3" id="KW-1185">Reference proteome</keyword>
<dbReference type="InterPro" id="IPR002937">
    <property type="entry name" value="Amino_oxidase"/>
</dbReference>